<dbReference type="Pfam" id="PF00009">
    <property type="entry name" value="GTP_EFTU"/>
    <property type="match status" value="1"/>
</dbReference>
<evidence type="ECO:0000256" key="4">
    <source>
        <dbReference type="ARBA" id="ARBA00022741"/>
    </source>
</evidence>
<comment type="caution">
    <text evidence="9">The sequence shown here is derived from an EMBL/GenBank/DDBJ whole genome shotgun (WGS) entry which is preliminary data.</text>
</comment>
<organism evidence="9 10">
    <name type="scientific">Evansella tamaricis</name>
    <dbReference type="NCBI Taxonomy" id="2069301"/>
    <lineage>
        <taxon>Bacteria</taxon>
        <taxon>Bacillati</taxon>
        <taxon>Bacillota</taxon>
        <taxon>Bacilli</taxon>
        <taxon>Bacillales</taxon>
        <taxon>Bacillaceae</taxon>
        <taxon>Evansella</taxon>
    </lineage>
</organism>
<dbReference type="CDD" id="cd03696">
    <property type="entry name" value="SelB_II"/>
    <property type="match status" value="1"/>
</dbReference>
<keyword evidence="10" id="KW-1185">Reference proteome</keyword>
<comment type="function">
    <text evidence="6">Translation factor necessary for the incorporation of selenocysteine into proteins. It probably replaces EF-Tu for the insertion of selenocysteine directed by the UGA codon. SelB binds GTP and GDP.</text>
</comment>
<dbReference type="Proteomes" id="UP000784880">
    <property type="component" value="Unassembled WGS sequence"/>
</dbReference>
<dbReference type="CDD" id="cd15491">
    <property type="entry name" value="selB_III"/>
    <property type="match status" value="1"/>
</dbReference>
<dbReference type="InterPro" id="IPR015191">
    <property type="entry name" value="SelB_WHD4"/>
</dbReference>
<dbReference type="GO" id="GO:0003746">
    <property type="term" value="F:translation elongation factor activity"/>
    <property type="evidence" value="ECO:0007669"/>
    <property type="project" value="UniProtKB-KW"/>
</dbReference>
<dbReference type="InterPro" id="IPR004161">
    <property type="entry name" value="EFTu-like_2"/>
</dbReference>
<dbReference type="PANTHER" id="PTHR43721:SF22">
    <property type="entry name" value="ELONGATION FACTOR TU, MITOCHONDRIAL"/>
    <property type="match status" value="1"/>
</dbReference>
<dbReference type="PANTHER" id="PTHR43721">
    <property type="entry name" value="ELONGATION FACTOR TU-RELATED"/>
    <property type="match status" value="1"/>
</dbReference>
<dbReference type="InterPro" id="IPR015190">
    <property type="entry name" value="Elong_fac_SelB-wing-hlx_typ-2"/>
</dbReference>
<dbReference type="Pfam" id="PF25461">
    <property type="entry name" value="Beta-barrel_SelB"/>
    <property type="match status" value="1"/>
</dbReference>
<sequence length="631" mass="71410">MVKRFYTIGMAGHIDHGKTTLTKALTNIDTDRLKEEKERAISIELGYAPLSLDDDSQVSIIDVPGHEKFIRQMIAGVAGIDLVLLVVAADEGVMPQTLEHLEILQLLGIHKGLIVVTKIDQMDEEMGELIEMDIHDKVKGTFFEGSELLFVDSLSHMGIPQLKDRIRKYLKDVPMRDASGAFRLPIDQVFTVHGQGTVVRGTVYEGMIQEGEILEVLPQGKKVRARQLQVHHEQQEMGRAGQRVAINLGGISKEEINRGDVLVSTQYYATTDIVDVVLDTVDSLDYPLKQRGSIKLHLGTAEVYGKIVFFDRNELMEDKGVLCQLRLNSPVVTKRGDRFILRRPTPVETIGGGEVIDPKGEKYKFGPATMEMLSRKREGTPGERMIDVLKKEKGLRKQELLKETALEEREGSAILTELMEANNVHVLKDWYLLKVVHDEMIGVLLGELKSYHDQHPLRQGKNKAELKQDLSTYGTSLAEAVIEQGVTDGVFVQGGQFISLPEFQPGYPSQWEKRMVQVEETIFAQKLQVDSYWEIVSEAGIPTTLQEELRHFLLRSGRVVELDEKLLMGKRVFDQAVRELYEKTEERFTLQDAKSVLGVTRKYLVPFMEILDSKGLTKRDGNERVWRKEPQ</sequence>
<name>A0ABS6JFF9_9BACI</name>
<evidence type="ECO:0000256" key="7">
    <source>
        <dbReference type="ARBA" id="ARBA00031615"/>
    </source>
</evidence>
<dbReference type="InterPro" id="IPR050055">
    <property type="entry name" value="EF-Tu_GTPase"/>
</dbReference>
<accession>A0ABS6JFF9</accession>
<evidence type="ECO:0000256" key="5">
    <source>
        <dbReference type="ARBA" id="ARBA00022917"/>
    </source>
</evidence>
<keyword evidence="3" id="KW-0963">Cytoplasm</keyword>
<dbReference type="PROSITE" id="PS51722">
    <property type="entry name" value="G_TR_2"/>
    <property type="match status" value="1"/>
</dbReference>
<dbReference type="RefSeq" id="WP_217066578.1">
    <property type="nucleotide sequence ID" value="NZ_JAHQCS010000098.1"/>
</dbReference>
<evidence type="ECO:0000256" key="1">
    <source>
        <dbReference type="ARBA" id="ARBA00004496"/>
    </source>
</evidence>
<proteinExistence type="predicted"/>
<dbReference type="NCBIfam" id="TIGR00475">
    <property type="entry name" value="selB"/>
    <property type="match status" value="1"/>
</dbReference>
<evidence type="ECO:0000259" key="8">
    <source>
        <dbReference type="PROSITE" id="PS51722"/>
    </source>
</evidence>
<protein>
    <recommendedName>
        <fullName evidence="2">Selenocysteine-specific elongation factor</fullName>
    </recommendedName>
    <alternativeName>
        <fullName evidence="7">SelB translation factor</fullName>
    </alternativeName>
</protein>
<dbReference type="NCBIfam" id="TIGR00231">
    <property type="entry name" value="small_GTP"/>
    <property type="match status" value="1"/>
</dbReference>
<reference evidence="9 10" key="1">
    <citation type="submission" date="2021-06" db="EMBL/GenBank/DDBJ databases">
        <title>Bacillus sp. RD4P76, an endophyte from a halophyte.</title>
        <authorList>
            <person name="Sun J.-Q."/>
        </authorList>
    </citation>
    <scope>NUCLEOTIDE SEQUENCE [LARGE SCALE GENOMIC DNA]</scope>
    <source>
        <strain evidence="9 10">CGMCC 1.15917</strain>
    </source>
</reference>
<keyword evidence="5" id="KW-0648">Protein biosynthesis</keyword>
<evidence type="ECO:0000313" key="10">
    <source>
        <dbReference type="Proteomes" id="UP000784880"/>
    </source>
</evidence>
<keyword evidence="9" id="KW-0251">Elongation factor</keyword>
<keyword evidence="4" id="KW-0547">Nucleotide-binding</keyword>
<dbReference type="Pfam" id="PF03144">
    <property type="entry name" value="GTP_EFTU_D2"/>
    <property type="match status" value="1"/>
</dbReference>
<comment type="subcellular location">
    <subcellularLocation>
        <location evidence="1">Cytoplasm</location>
    </subcellularLocation>
</comment>
<evidence type="ECO:0000256" key="3">
    <source>
        <dbReference type="ARBA" id="ARBA00022490"/>
    </source>
</evidence>
<dbReference type="Pfam" id="PF09107">
    <property type="entry name" value="WHD_3rd_SelB"/>
    <property type="match status" value="1"/>
</dbReference>
<dbReference type="InterPro" id="IPR000795">
    <property type="entry name" value="T_Tr_GTP-bd_dom"/>
</dbReference>
<evidence type="ECO:0000256" key="2">
    <source>
        <dbReference type="ARBA" id="ARBA00015953"/>
    </source>
</evidence>
<dbReference type="Pfam" id="PF09106">
    <property type="entry name" value="WHD_2nd_SelB"/>
    <property type="match status" value="1"/>
</dbReference>
<dbReference type="EMBL" id="JAHQCS010000098">
    <property type="protein sequence ID" value="MBU9712392.1"/>
    <property type="molecule type" value="Genomic_DNA"/>
</dbReference>
<feature type="domain" description="Tr-type G" evidence="8">
    <location>
        <begin position="3"/>
        <end position="175"/>
    </location>
</feature>
<dbReference type="InterPro" id="IPR004535">
    <property type="entry name" value="Transl_elong_SelB"/>
</dbReference>
<evidence type="ECO:0000313" key="9">
    <source>
        <dbReference type="EMBL" id="MBU9712392.1"/>
    </source>
</evidence>
<gene>
    <name evidence="9" type="primary">selB</name>
    <name evidence="9" type="ORF">KS419_11630</name>
</gene>
<dbReference type="CDD" id="cd04171">
    <property type="entry name" value="SelB"/>
    <property type="match status" value="1"/>
</dbReference>
<evidence type="ECO:0000256" key="6">
    <source>
        <dbReference type="ARBA" id="ARBA00025526"/>
    </source>
</evidence>
<dbReference type="InterPro" id="IPR005225">
    <property type="entry name" value="Small_GTP-bd"/>
</dbReference>
<dbReference type="InterPro" id="IPR057335">
    <property type="entry name" value="Beta-barrel_SelB"/>
</dbReference>